<reference evidence="2 3" key="1">
    <citation type="journal article" date="2017" name="Gigascience">
        <title>Draft genome of the honey bee ectoparasitic mite, Tropilaelaps mercedesae, is shaped by the parasitic life history.</title>
        <authorList>
            <person name="Dong X."/>
            <person name="Armstrong S.D."/>
            <person name="Xia D."/>
            <person name="Makepeace B.L."/>
            <person name="Darby A.C."/>
            <person name="Kadowaki T."/>
        </authorList>
    </citation>
    <scope>NUCLEOTIDE SEQUENCE [LARGE SCALE GENOMIC DNA]</scope>
    <source>
        <strain evidence="2">Wuxi-XJTLU</strain>
    </source>
</reference>
<evidence type="ECO:0000256" key="1">
    <source>
        <dbReference type="SAM" id="Coils"/>
    </source>
</evidence>
<evidence type="ECO:0000313" key="2">
    <source>
        <dbReference type="EMBL" id="OQR66119.1"/>
    </source>
</evidence>
<feature type="coiled-coil region" evidence="1">
    <location>
        <begin position="10"/>
        <end position="37"/>
    </location>
</feature>
<organism evidence="2 3">
    <name type="scientific">Tropilaelaps mercedesae</name>
    <dbReference type="NCBI Taxonomy" id="418985"/>
    <lineage>
        <taxon>Eukaryota</taxon>
        <taxon>Metazoa</taxon>
        <taxon>Ecdysozoa</taxon>
        <taxon>Arthropoda</taxon>
        <taxon>Chelicerata</taxon>
        <taxon>Arachnida</taxon>
        <taxon>Acari</taxon>
        <taxon>Parasitiformes</taxon>
        <taxon>Mesostigmata</taxon>
        <taxon>Gamasina</taxon>
        <taxon>Dermanyssoidea</taxon>
        <taxon>Laelapidae</taxon>
        <taxon>Tropilaelaps</taxon>
    </lineage>
</organism>
<keyword evidence="1" id="KW-0175">Coiled coil</keyword>
<name>A0A1V9WXZ3_9ACAR</name>
<dbReference type="Proteomes" id="UP000192247">
    <property type="component" value="Unassembled WGS sequence"/>
</dbReference>
<evidence type="ECO:0000313" key="3">
    <source>
        <dbReference type="Proteomes" id="UP000192247"/>
    </source>
</evidence>
<proteinExistence type="predicted"/>
<dbReference type="STRING" id="418985.A0A1V9WXZ3"/>
<comment type="caution">
    <text evidence="2">The sequence shown here is derived from an EMBL/GenBank/DDBJ whole genome shotgun (WGS) entry which is preliminary data.</text>
</comment>
<gene>
    <name evidence="2" type="ORF">BIW11_14362</name>
</gene>
<accession>A0A1V9WXZ3</accession>
<protein>
    <submittedName>
        <fullName evidence="2">Guanine nucleotide-binding protein subunit beta-2-like</fullName>
    </submittedName>
</protein>
<dbReference type="EMBL" id="MNPL01033648">
    <property type="protein sequence ID" value="OQR66119.1"/>
    <property type="molecule type" value="Genomic_DNA"/>
</dbReference>
<keyword evidence="3" id="KW-1185">Reference proteome</keyword>
<dbReference type="AlphaFoldDB" id="A0A1V9WXZ3"/>
<sequence length="141" mass="14815">MTDQQEDSSEQELLDELEGLRAKIATAQAAARDAELSSSAQHFAPIQGLRLKGRKILKGHIAKVVAVDFAGDSKSGVGSKSEKRGGEQGYKRKYEEVIVLLAVAGTCVQKTGIVPGRFGPLGGVGPNRFAQGPGSPGKARE</sequence>
<dbReference type="InParanoid" id="A0A1V9WXZ3"/>